<gene>
    <name evidence="2" type="ORF">SNAT2548_LOCUS18930</name>
</gene>
<reference evidence="2" key="1">
    <citation type="submission" date="2021-02" db="EMBL/GenBank/DDBJ databases">
        <authorList>
            <person name="Dougan E. K."/>
            <person name="Rhodes N."/>
            <person name="Thang M."/>
            <person name="Chan C."/>
        </authorList>
    </citation>
    <scope>NUCLEOTIDE SEQUENCE</scope>
</reference>
<feature type="compositionally biased region" description="Polar residues" evidence="1">
    <location>
        <begin position="109"/>
        <end position="124"/>
    </location>
</feature>
<evidence type="ECO:0000313" key="2">
    <source>
        <dbReference type="EMBL" id="CAE7355921.1"/>
    </source>
</evidence>
<organism evidence="2 3">
    <name type="scientific">Symbiodinium natans</name>
    <dbReference type="NCBI Taxonomy" id="878477"/>
    <lineage>
        <taxon>Eukaryota</taxon>
        <taxon>Sar</taxon>
        <taxon>Alveolata</taxon>
        <taxon>Dinophyceae</taxon>
        <taxon>Suessiales</taxon>
        <taxon>Symbiodiniaceae</taxon>
        <taxon>Symbiodinium</taxon>
    </lineage>
</organism>
<feature type="region of interest" description="Disordered" evidence="1">
    <location>
        <begin position="102"/>
        <end position="124"/>
    </location>
</feature>
<dbReference type="AlphaFoldDB" id="A0A812PN50"/>
<dbReference type="OrthoDB" id="432720at2759"/>
<dbReference type="EMBL" id="CAJNDS010002159">
    <property type="protein sequence ID" value="CAE7355921.1"/>
    <property type="molecule type" value="Genomic_DNA"/>
</dbReference>
<protein>
    <submittedName>
        <fullName evidence="2">Uncharacterized protein</fullName>
    </submittedName>
</protein>
<evidence type="ECO:0000313" key="3">
    <source>
        <dbReference type="Proteomes" id="UP000604046"/>
    </source>
</evidence>
<sequence length="553" mass="59621">MGSENGTSALVTHTLDDVMKRRREVCAEFESHPMATTADATCAIKNGYSWDPNSCDMSQKRGITTDTQLQSLLSERRGRCQVLESSPSPVVADALWNQSSRPLQACPNRRQTTSPNDTTSLQQEVPQQVGVATDGTAGTVGPLDAEVERPMALKLSNWLDALQVPQQPHRTTDQSEKASSATARLLQLMLLKDDNPTSSLHRILAEAFVCKHLAFLNFKEDHIDAAILILLRYHSPAMLPRLVGKAHAPETSMGQGGLGLLDQVGASTVLDLLLGRPYKPDKEDPEGFSSALALLQICDEAVHSGNELILVFVIVAVLADPGLSNPSDSRSAHSLWNSAQRMLSATPRSMLCILAGAEARDQALRLPIGSVAPDEILHHVYERPESEWRLVVVDVRDACSAGLPVCLRLPASADFEDFVASLPAEQALHLCLLADDPLEALKLCLRLSGPHGACRPHVSLAEGGWQAIEELASALRLELLPGTPQCLESDMSDMLETGESAHSFTGTVVEVAEHVASLTSVAASVAFRGAFWATSAHGVKHGHEMCADEFMEV</sequence>
<proteinExistence type="predicted"/>
<name>A0A812PN50_9DINO</name>
<keyword evidence="3" id="KW-1185">Reference proteome</keyword>
<dbReference type="Proteomes" id="UP000604046">
    <property type="component" value="Unassembled WGS sequence"/>
</dbReference>
<evidence type="ECO:0000256" key="1">
    <source>
        <dbReference type="SAM" id="MobiDB-lite"/>
    </source>
</evidence>
<accession>A0A812PN50</accession>
<comment type="caution">
    <text evidence="2">The sequence shown here is derived from an EMBL/GenBank/DDBJ whole genome shotgun (WGS) entry which is preliminary data.</text>
</comment>